<dbReference type="InterPro" id="IPR037123">
    <property type="entry name" value="PRibGlycinamide_synth_C_sf"/>
</dbReference>
<evidence type="ECO:0000256" key="4">
    <source>
        <dbReference type="ARBA" id="ARBA00022741"/>
    </source>
</evidence>
<evidence type="ECO:0000256" key="7">
    <source>
        <dbReference type="ARBA" id="ARBA00038345"/>
    </source>
</evidence>
<proteinExistence type="inferred from homology"/>
<dbReference type="InterPro" id="IPR020561">
    <property type="entry name" value="PRibGlycinamid_synth_ATP-grasp"/>
</dbReference>
<dbReference type="InterPro" id="IPR011054">
    <property type="entry name" value="Rudment_hybrid_motif"/>
</dbReference>
<dbReference type="Gene3D" id="3.40.50.20">
    <property type="match status" value="1"/>
</dbReference>
<dbReference type="PANTHER" id="PTHR43472">
    <property type="entry name" value="PHOSPHORIBOSYLAMINE--GLYCINE LIGASE"/>
    <property type="match status" value="1"/>
</dbReference>
<dbReference type="GO" id="GO:0009113">
    <property type="term" value="P:purine nucleobase biosynthetic process"/>
    <property type="evidence" value="ECO:0007669"/>
    <property type="project" value="InterPro"/>
</dbReference>
<keyword evidence="3 12" id="KW-0436">Ligase</keyword>
<dbReference type="Proteomes" id="UP001200513">
    <property type="component" value="Chromosome"/>
</dbReference>
<dbReference type="SMART" id="SM01210">
    <property type="entry name" value="GARS_C"/>
    <property type="match status" value="1"/>
</dbReference>
<keyword evidence="4 10" id="KW-0547">Nucleotide-binding</keyword>
<dbReference type="NCBIfam" id="TIGR00877">
    <property type="entry name" value="purD"/>
    <property type="match status" value="1"/>
</dbReference>
<dbReference type="EC" id="6.3.4.13" evidence="2"/>
<evidence type="ECO:0000256" key="8">
    <source>
        <dbReference type="ARBA" id="ARBA00042242"/>
    </source>
</evidence>
<evidence type="ECO:0000256" key="9">
    <source>
        <dbReference type="ARBA" id="ARBA00042864"/>
    </source>
</evidence>
<dbReference type="GO" id="GO:0005524">
    <property type="term" value="F:ATP binding"/>
    <property type="evidence" value="ECO:0007669"/>
    <property type="project" value="UniProtKB-UniRule"/>
</dbReference>
<evidence type="ECO:0000256" key="1">
    <source>
        <dbReference type="ARBA" id="ARBA00005174"/>
    </source>
</evidence>
<evidence type="ECO:0000256" key="2">
    <source>
        <dbReference type="ARBA" id="ARBA00013255"/>
    </source>
</evidence>
<comment type="pathway">
    <text evidence="1">Purine metabolism; IMP biosynthesis via de novo pathway; N(1)-(5-phospho-D-ribosyl)glycinamide from 5-phospho-alpha-D-ribose 1-diphosphate: step 2/2.</text>
</comment>
<organism evidence="12">
    <name type="scientific">Candidatus Heimdallarchaeum endolithica</name>
    <dbReference type="NCBI Taxonomy" id="2876572"/>
    <lineage>
        <taxon>Archaea</taxon>
        <taxon>Promethearchaeati</taxon>
        <taxon>Candidatus Heimdallarchaeota</taxon>
        <taxon>Candidatus Heimdallarchaeia (ex Rinke et al. 2021) (nom. nud.)</taxon>
        <taxon>Candidatus Heimdallarchaeales</taxon>
        <taxon>Candidatus Heimdallarchaeaceae</taxon>
        <taxon>Candidatus Heimdallarchaeum</taxon>
    </lineage>
</organism>
<dbReference type="GO" id="GO:0006164">
    <property type="term" value="P:purine nucleotide biosynthetic process"/>
    <property type="evidence" value="ECO:0007669"/>
    <property type="project" value="UniProtKB-KW"/>
</dbReference>
<evidence type="ECO:0000256" key="10">
    <source>
        <dbReference type="PROSITE-ProRule" id="PRU00409"/>
    </source>
</evidence>
<dbReference type="InterPro" id="IPR020560">
    <property type="entry name" value="PRibGlycinamide_synth_C-dom"/>
</dbReference>
<dbReference type="InterPro" id="IPR020562">
    <property type="entry name" value="PRibGlycinamide_synth_N"/>
</dbReference>
<dbReference type="SUPFAM" id="SSF56059">
    <property type="entry name" value="Glutathione synthetase ATP-binding domain-like"/>
    <property type="match status" value="1"/>
</dbReference>
<dbReference type="Pfam" id="PF02843">
    <property type="entry name" value="GARS_C"/>
    <property type="match status" value="1"/>
</dbReference>
<evidence type="ECO:0000313" key="12">
    <source>
        <dbReference type="EMBL" id="UJG44934.1"/>
    </source>
</evidence>
<dbReference type="Pfam" id="PF02844">
    <property type="entry name" value="GARS_N"/>
    <property type="match status" value="1"/>
</dbReference>
<dbReference type="SUPFAM" id="SSF52440">
    <property type="entry name" value="PreATP-grasp domain"/>
    <property type="match status" value="1"/>
</dbReference>
<evidence type="ECO:0000256" key="3">
    <source>
        <dbReference type="ARBA" id="ARBA00022598"/>
    </source>
</evidence>
<dbReference type="Pfam" id="PF01071">
    <property type="entry name" value="GARS_A"/>
    <property type="match status" value="1"/>
</dbReference>
<name>A0A9Y1BTN8_9ARCH</name>
<dbReference type="InterPro" id="IPR011761">
    <property type="entry name" value="ATP-grasp"/>
</dbReference>
<protein>
    <recommendedName>
        <fullName evidence="2">phosphoribosylamine--glycine ligase</fullName>
        <ecNumber evidence="2">6.3.4.13</ecNumber>
    </recommendedName>
    <alternativeName>
        <fullName evidence="8">Glycinamide ribonucleotide synthetase</fullName>
    </alternativeName>
    <alternativeName>
        <fullName evidence="9">Phosphoribosylglycinamide synthetase</fullName>
    </alternativeName>
</protein>
<comment type="similarity">
    <text evidence="7">Belongs to the GARS family.</text>
</comment>
<dbReference type="EMBL" id="CP084167">
    <property type="protein sequence ID" value="UJG44934.1"/>
    <property type="molecule type" value="Genomic_DNA"/>
</dbReference>
<evidence type="ECO:0000256" key="5">
    <source>
        <dbReference type="ARBA" id="ARBA00022755"/>
    </source>
</evidence>
<dbReference type="PROSITE" id="PS50975">
    <property type="entry name" value="ATP_GRASP"/>
    <property type="match status" value="1"/>
</dbReference>
<dbReference type="Gene3D" id="3.30.470.20">
    <property type="entry name" value="ATP-grasp fold, B domain"/>
    <property type="match status" value="1"/>
</dbReference>
<keyword evidence="5" id="KW-0658">Purine biosynthesis</keyword>
<evidence type="ECO:0000256" key="6">
    <source>
        <dbReference type="ARBA" id="ARBA00022840"/>
    </source>
</evidence>
<dbReference type="Gene3D" id="3.90.600.10">
    <property type="entry name" value="Phosphoribosylglycinamide synthetase, C-terminal domain"/>
    <property type="match status" value="1"/>
</dbReference>
<dbReference type="InterPro" id="IPR013815">
    <property type="entry name" value="ATP_grasp_subdomain_1"/>
</dbReference>
<gene>
    <name evidence="12" type="primary">purD</name>
    <name evidence="12" type="ORF">K9W46_07065</name>
</gene>
<dbReference type="Gene3D" id="3.30.1490.20">
    <property type="entry name" value="ATP-grasp fold, A domain"/>
    <property type="match status" value="1"/>
</dbReference>
<dbReference type="GO" id="GO:0004637">
    <property type="term" value="F:phosphoribosylamine-glycine ligase activity"/>
    <property type="evidence" value="ECO:0007669"/>
    <property type="project" value="UniProtKB-EC"/>
</dbReference>
<dbReference type="GO" id="GO:0046872">
    <property type="term" value="F:metal ion binding"/>
    <property type="evidence" value="ECO:0007669"/>
    <property type="project" value="InterPro"/>
</dbReference>
<dbReference type="SMART" id="SM01209">
    <property type="entry name" value="GARS_A"/>
    <property type="match status" value="1"/>
</dbReference>
<dbReference type="SUPFAM" id="SSF51246">
    <property type="entry name" value="Rudiment single hybrid motif"/>
    <property type="match status" value="1"/>
</dbReference>
<dbReference type="InterPro" id="IPR000115">
    <property type="entry name" value="PRibGlycinamide_synth"/>
</dbReference>
<accession>A0A9Y1BTN8</accession>
<reference evidence="12" key="1">
    <citation type="journal article" date="2022" name="Nat. Microbiol.">
        <title>Unique mobile elements and scalable gene flow at the prokaryote-eukaryote boundary revealed by circularized Asgard archaea genomes.</title>
        <authorList>
            <person name="Wu F."/>
            <person name="Speth D.R."/>
            <person name="Philosof A."/>
            <person name="Cremiere A."/>
            <person name="Narayanan A."/>
            <person name="Barco R.A."/>
            <person name="Connon S.A."/>
            <person name="Amend J.P."/>
            <person name="Antoshechkin I.A."/>
            <person name="Orphan V.J."/>
        </authorList>
    </citation>
    <scope>NUCLEOTIDE SEQUENCE</scope>
    <source>
        <strain evidence="12">PR6</strain>
    </source>
</reference>
<evidence type="ECO:0000259" key="11">
    <source>
        <dbReference type="PROSITE" id="PS50975"/>
    </source>
</evidence>
<dbReference type="AlphaFoldDB" id="A0A9Y1BTN8"/>
<feature type="domain" description="ATP-grasp" evidence="11">
    <location>
        <begin position="108"/>
        <end position="324"/>
    </location>
</feature>
<dbReference type="PANTHER" id="PTHR43472:SF1">
    <property type="entry name" value="PHOSPHORIBOSYLAMINE--GLYCINE LIGASE, CHLOROPLASTIC"/>
    <property type="match status" value="1"/>
</dbReference>
<dbReference type="InterPro" id="IPR016185">
    <property type="entry name" value="PreATP-grasp_dom_sf"/>
</dbReference>
<keyword evidence="6 10" id="KW-0067">ATP-binding</keyword>
<dbReference type="InterPro" id="IPR020559">
    <property type="entry name" value="PRibGlycinamide_synth_CS"/>
</dbReference>
<dbReference type="PROSITE" id="PS00184">
    <property type="entry name" value="GARS"/>
    <property type="match status" value="1"/>
</dbReference>
<sequence>MVEKVLLVGNGAREHAMAKKIVENENKLFSYMNYENPGIADLSEKFILGNLTNFEKLSMFKNIDYAIVGPELPLSYGITNYIEDKLGIPVASPREEVAKIETSKSFARQILDTYRIEGNPYFKICETISDFESFVKENDLEIAIKPDGLTGGKAVKVYGDHFSSYSEAEVIVKQILSRDELVIIEQKIKGKEFSLQVFTDGKNIQLMPLVRDYKRAYEGDKGPNTGSMGSYSLPDHHLPFLEQNDVEKAINILKKTIKALKEHTSIPYVGVLYGQFMKSEGKIFLIEFNARFGDPEAINVLKLLKDDYNIINQSMIDQSLKNVNFENKATVCNYLVPKGYPLNPLRDKRIIINHPLKSDLFYASVYRKNKEIRTTTSRSLALLGVGDNIVEAKKKVNEDLTRIEGKLYWRTDIAELE</sequence>